<protein>
    <recommendedName>
        <fullName evidence="1">SGNH hydrolase-type esterase domain-containing protein</fullName>
    </recommendedName>
</protein>
<reference evidence="2 3" key="2">
    <citation type="submission" date="2020-06" db="EMBL/GenBank/DDBJ databases">
        <title>Antribacter stalactiti gen. nov., sp. nov., a new member of the family Nacardiaceae isolated from a cave.</title>
        <authorList>
            <person name="Kim I.S."/>
        </authorList>
    </citation>
    <scope>NUCLEOTIDE SEQUENCE [LARGE SCALE GENOMIC DNA]</scope>
    <source>
        <strain evidence="2 3">YC2-7</strain>
    </source>
</reference>
<dbReference type="InterPro" id="IPR036514">
    <property type="entry name" value="SGNH_hydro_sf"/>
</dbReference>
<dbReference type="Pfam" id="PF13472">
    <property type="entry name" value="Lipase_GDSL_2"/>
    <property type="match status" value="1"/>
</dbReference>
<dbReference type="SUPFAM" id="SSF52266">
    <property type="entry name" value="SGNH hydrolase"/>
    <property type="match status" value="1"/>
</dbReference>
<dbReference type="Proteomes" id="UP000535543">
    <property type="component" value="Unassembled WGS sequence"/>
</dbReference>
<organism evidence="2 3">
    <name type="scientific">Antrihabitans stalactiti</name>
    <dbReference type="NCBI Taxonomy" id="2584121"/>
    <lineage>
        <taxon>Bacteria</taxon>
        <taxon>Bacillati</taxon>
        <taxon>Actinomycetota</taxon>
        <taxon>Actinomycetes</taxon>
        <taxon>Mycobacteriales</taxon>
        <taxon>Nocardiaceae</taxon>
        <taxon>Antrihabitans</taxon>
    </lineage>
</organism>
<sequence>MPQPGYDARAGTPSPGIRARSPRARILVIDYLAGMSPNSLCGAANFMTDPDLGWIGEKLIELNDMVRRAAAAGGVEFVDTYSSSVGHDVCQAPGVRWVEGTSPFAPQGVAIPFHPNQFGADHQALVVKQALGI</sequence>
<dbReference type="Gene3D" id="3.40.50.1110">
    <property type="entry name" value="SGNH hydrolase"/>
    <property type="match status" value="1"/>
</dbReference>
<name>A0A848KFD6_9NOCA</name>
<comment type="caution">
    <text evidence="2">The sequence shown here is derived from an EMBL/GenBank/DDBJ whole genome shotgun (WGS) entry which is preliminary data.</text>
</comment>
<reference evidence="2 3" key="1">
    <citation type="submission" date="2019-05" db="EMBL/GenBank/DDBJ databases">
        <authorList>
            <person name="Lee S.D."/>
        </authorList>
    </citation>
    <scope>NUCLEOTIDE SEQUENCE [LARGE SCALE GENOMIC DNA]</scope>
    <source>
        <strain evidence="2 3">YC2-7</strain>
    </source>
</reference>
<dbReference type="AlphaFoldDB" id="A0A848KFD6"/>
<accession>A0A848KFD6</accession>
<evidence type="ECO:0000259" key="1">
    <source>
        <dbReference type="Pfam" id="PF13472"/>
    </source>
</evidence>
<evidence type="ECO:0000313" key="3">
    <source>
        <dbReference type="Proteomes" id="UP000535543"/>
    </source>
</evidence>
<dbReference type="InterPro" id="IPR013830">
    <property type="entry name" value="SGNH_hydro"/>
</dbReference>
<proteinExistence type="predicted"/>
<dbReference type="EMBL" id="VCQU01000002">
    <property type="protein sequence ID" value="NMN94657.1"/>
    <property type="molecule type" value="Genomic_DNA"/>
</dbReference>
<evidence type="ECO:0000313" key="2">
    <source>
        <dbReference type="EMBL" id="NMN94657.1"/>
    </source>
</evidence>
<gene>
    <name evidence="2" type="ORF">FGL95_06345</name>
</gene>
<feature type="domain" description="SGNH hydrolase-type esterase" evidence="1">
    <location>
        <begin position="17"/>
        <end position="120"/>
    </location>
</feature>
<keyword evidence="3" id="KW-1185">Reference proteome</keyword>